<feature type="signal peptide" evidence="1">
    <location>
        <begin position="1"/>
        <end position="19"/>
    </location>
</feature>
<keyword evidence="1" id="KW-0732">Signal</keyword>
<organism evidence="2 3">
    <name type="scientific">Tabrizicola piscis</name>
    <dbReference type="NCBI Taxonomy" id="2494374"/>
    <lineage>
        <taxon>Bacteria</taxon>
        <taxon>Pseudomonadati</taxon>
        <taxon>Pseudomonadota</taxon>
        <taxon>Alphaproteobacteria</taxon>
        <taxon>Rhodobacterales</taxon>
        <taxon>Paracoccaceae</taxon>
        <taxon>Tabrizicola</taxon>
    </lineage>
</organism>
<dbReference type="KEGG" id="taw:EI545_08810"/>
<dbReference type="Proteomes" id="UP000282002">
    <property type="component" value="Chromosome"/>
</dbReference>
<protein>
    <submittedName>
        <fullName evidence="2">Uncharacterized protein</fullName>
    </submittedName>
</protein>
<dbReference type="AlphaFoldDB" id="A0A3S8U5P6"/>
<dbReference type="RefSeq" id="WP_125325131.1">
    <property type="nucleotide sequence ID" value="NZ_CP034328.1"/>
</dbReference>
<evidence type="ECO:0000256" key="1">
    <source>
        <dbReference type="SAM" id="SignalP"/>
    </source>
</evidence>
<accession>A0A3S8U5P6</accession>
<evidence type="ECO:0000313" key="3">
    <source>
        <dbReference type="Proteomes" id="UP000282002"/>
    </source>
</evidence>
<proteinExistence type="predicted"/>
<dbReference type="EMBL" id="CP034328">
    <property type="protein sequence ID" value="AZL58933.1"/>
    <property type="molecule type" value="Genomic_DNA"/>
</dbReference>
<name>A0A3S8U5P6_9RHOB</name>
<feature type="chain" id="PRO_5019345010" evidence="1">
    <location>
        <begin position="20"/>
        <end position="61"/>
    </location>
</feature>
<reference evidence="2 3" key="1">
    <citation type="submission" date="2018-12" db="EMBL/GenBank/DDBJ databases">
        <title>Complete genome sequencing of Tabrizicola sp. K13M18.</title>
        <authorList>
            <person name="Bae J.-W."/>
        </authorList>
    </citation>
    <scope>NUCLEOTIDE SEQUENCE [LARGE SCALE GENOMIC DNA]</scope>
    <source>
        <strain evidence="2 3">K13M18</strain>
    </source>
</reference>
<evidence type="ECO:0000313" key="2">
    <source>
        <dbReference type="EMBL" id="AZL58933.1"/>
    </source>
</evidence>
<gene>
    <name evidence="2" type="ORF">EI545_08810</name>
</gene>
<sequence length="61" mass="6009">MIRTVLAAALAAALSIAVAAPVAAQSLTVLLPSLSFPEPVAAPSTKSCVADSTVQDCALSK</sequence>
<keyword evidence="3" id="KW-1185">Reference proteome</keyword>